<comment type="caution">
    <text evidence="3">The sequence shown here is derived from an EMBL/GenBank/DDBJ whole genome shotgun (WGS) entry which is preliminary data.</text>
</comment>
<feature type="domain" description="F-box" evidence="2">
    <location>
        <begin position="1"/>
        <end position="48"/>
    </location>
</feature>
<sequence length="617" mass="67798">MSLLRLPPELIEQILVDVVSSGEFNTVAAVAACCRLLHTLVNSIWRDLFLAVFDDPRPTDALKASSPGLPSPVPSAYDWHSFTSRIGAANRLAVGDTACDFRTLVDVLETSAPVPRLSRLDPALRRAVVFPPLIGTPEVPPSKNISWLDRALAFGYPPALTKRLLASFNPEGPAYSRAEFEDTPQGKAFCKLAFLRGFVPTGSGDVEHQHASARAIARTRVYNTNYLMSERCWGPFQPLDVTQPHVYSWRNRLTRAAPPNSDSQDAEIAIRTASGLRNYHVFHPSSIILTPSLLDPDEDIDDPDYDPEGSEAEDPHADTPHLLHFLSSHGIDFSDNRTHPTYVFPAPHRVLPDYGFLAAARLIMEANMREKFEMEIQHNLSNSGSNLAAADVGLELSEVVDAMQSLNLLRMGGAPGFWDVWRPEKPEGEEEEEEASSASVDKGKGRATEEVEGWDWAGVEGEWRRVVCWLDYRDLLMHNVDIHSAGFGIDELQETIRIFPMTLRVAGYSPPPRAPPGVDLNALIWRLPVIHVTGDSRGTDTDENNGRVIEGTVRMIGDGAVRWSMTSSEAAGSDAEWVTESVQVGEFGSAAGIIGLWTGADHSSTDPLGPCWAWKVA</sequence>
<dbReference type="Proteomes" id="UP001221757">
    <property type="component" value="Unassembled WGS sequence"/>
</dbReference>
<proteinExistence type="predicted"/>
<feature type="compositionally biased region" description="Acidic residues" evidence="1">
    <location>
        <begin position="295"/>
        <end position="312"/>
    </location>
</feature>
<organism evidence="3 4">
    <name type="scientific">Mycena rosella</name>
    <name type="common">Pink bonnet</name>
    <name type="synonym">Agaricus rosellus</name>
    <dbReference type="NCBI Taxonomy" id="1033263"/>
    <lineage>
        <taxon>Eukaryota</taxon>
        <taxon>Fungi</taxon>
        <taxon>Dikarya</taxon>
        <taxon>Basidiomycota</taxon>
        <taxon>Agaricomycotina</taxon>
        <taxon>Agaricomycetes</taxon>
        <taxon>Agaricomycetidae</taxon>
        <taxon>Agaricales</taxon>
        <taxon>Marasmiineae</taxon>
        <taxon>Mycenaceae</taxon>
        <taxon>Mycena</taxon>
    </lineage>
</organism>
<feature type="region of interest" description="Disordered" evidence="1">
    <location>
        <begin position="421"/>
        <end position="447"/>
    </location>
</feature>
<dbReference type="EMBL" id="JARKIE010000045">
    <property type="protein sequence ID" value="KAJ7693655.1"/>
    <property type="molecule type" value="Genomic_DNA"/>
</dbReference>
<gene>
    <name evidence="3" type="ORF">B0H17DRAFT_1199763</name>
</gene>
<evidence type="ECO:0000259" key="2">
    <source>
        <dbReference type="PROSITE" id="PS50181"/>
    </source>
</evidence>
<accession>A0AAD7DK61</accession>
<evidence type="ECO:0000313" key="3">
    <source>
        <dbReference type="EMBL" id="KAJ7693655.1"/>
    </source>
</evidence>
<reference evidence="3" key="1">
    <citation type="submission" date="2023-03" db="EMBL/GenBank/DDBJ databases">
        <title>Massive genome expansion in bonnet fungi (Mycena s.s.) driven by repeated elements and novel gene families across ecological guilds.</title>
        <authorList>
            <consortium name="Lawrence Berkeley National Laboratory"/>
            <person name="Harder C.B."/>
            <person name="Miyauchi S."/>
            <person name="Viragh M."/>
            <person name="Kuo A."/>
            <person name="Thoen E."/>
            <person name="Andreopoulos B."/>
            <person name="Lu D."/>
            <person name="Skrede I."/>
            <person name="Drula E."/>
            <person name="Henrissat B."/>
            <person name="Morin E."/>
            <person name="Kohler A."/>
            <person name="Barry K."/>
            <person name="LaButti K."/>
            <person name="Morin E."/>
            <person name="Salamov A."/>
            <person name="Lipzen A."/>
            <person name="Mereny Z."/>
            <person name="Hegedus B."/>
            <person name="Baldrian P."/>
            <person name="Stursova M."/>
            <person name="Weitz H."/>
            <person name="Taylor A."/>
            <person name="Grigoriev I.V."/>
            <person name="Nagy L.G."/>
            <person name="Martin F."/>
            <person name="Kauserud H."/>
        </authorList>
    </citation>
    <scope>NUCLEOTIDE SEQUENCE</scope>
    <source>
        <strain evidence="3">CBHHK067</strain>
    </source>
</reference>
<dbReference type="InterPro" id="IPR001810">
    <property type="entry name" value="F-box_dom"/>
</dbReference>
<dbReference type="PROSITE" id="PS50181">
    <property type="entry name" value="FBOX"/>
    <property type="match status" value="1"/>
</dbReference>
<evidence type="ECO:0000313" key="4">
    <source>
        <dbReference type="Proteomes" id="UP001221757"/>
    </source>
</evidence>
<dbReference type="AlphaFoldDB" id="A0AAD7DK61"/>
<evidence type="ECO:0000256" key="1">
    <source>
        <dbReference type="SAM" id="MobiDB-lite"/>
    </source>
</evidence>
<name>A0AAD7DK61_MYCRO</name>
<feature type="region of interest" description="Disordered" evidence="1">
    <location>
        <begin position="293"/>
        <end position="315"/>
    </location>
</feature>
<keyword evidence="4" id="KW-1185">Reference proteome</keyword>
<protein>
    <recommendedName>
        <fullName evidence="2">F-box domain-containing protein</fullName>
    </recommendedName>
</protein>